<dbReference type="PANTHER" id="PTHR12131:SF1">
    <property type="entry name" value="ATP-DEPENDENT RNA HELICASE SUPV3L1, MITOCHONDRIAL-RELATED"/>
    <property type="match status" value="1"/>
</dbReference>
<evidence type="ECO:0000256" key="3">
    <source>
        <dbReference type="ARBA" id="ARBA00022806"/>
    </source>
</evidence>
<dbReference type="GO" id="GO:0004386">
    <property type="term" value="F:helicase activity"/>
    <property type="evidence" value="ECO:0007669"/>
    <property type="project" value="UniProtKB-KW"/>
</dbReference>
<dbReference type="PROSITE" id="PS51192">
    <property type="entry name" value="HELICASE_ATP_BIND_1"/>
    <property type="match status" value="1"/>
</dbReference>
<dbReference type="GO" id="GO:0055087">
    <property type="term" value="C:Ski complex"/>
    <property type="evidence" value="ECO:0007669"/>
    <property type="project" value="TreeGrafter"/>
</dbReference>
<evidence type="ECO:0000256" key="2">
    <source>
        <dbReference type="ARBA" id="ARBA00022801"/>
    </source>
</evidence>
<dbReference type="GO" id="GO:0070478">
    <property type="term" value="P:nuclear-transcribed mRNA catabolic process, 3'-5' exonucleolytic nonsense-mediated decay"/>
    <property type="evidence" value="ECO:0007669"/>
    <property type="project" value="TreeGrafter"/>
</dbReference>
<feature type="region of interest" description="Disordered" evidence="5">
    <location>
        <begin position="216"/>
        <end position="247"/>
    </location>
</feature>
<proteinExistence type="predicted"/>
<dbReference type="Pfam" id="PF00271">
    <property type="entry name" value="Helicase_C"/>
    <property type="match status" value="1"/>
</dbReference>
<dbReference type="GO" id="GO:0003676">
    <property type="term" value="F:nucleic acid binding"/>
    <property type="evidence" value="ECO:0007669"/>
    <property type="project" value="InterPro"/>
</dbReference>
<feature type="domain" description="Helicase C-terminal" evidence="7">
    <location>
        <begin position="275"/>
        <end position="454"/>
    </location>
</feature>
<evidence type="ECO:0000259" key="7">
    <source>
        <dbReference type="PROSITE" id="PS51194"/>
    </source>
</evidence>
<dbReference type="InterPro" id="IPR027417">
    <property type="entry name" value="P-loop_NTPase"/>
</dbReference>
<reference evidence="8" key="1">
    <citation type="submission" date="2020-05" db="EMBL/GenBank/DDBJ databases">
        <authorList>
            <person name="Chiriac C."/>
            <person name="Salcher M."/>
            <person name="Ghai R."/>
            <person name="Kavagutti S V."/>
        </authorList>
    </citation>
    <scope>NUCLEOTIDE SEQUENCE</scope>
</reference>
<dbReference type="AlphaFoldDB" id="A0A6J7PZ28"/>
<keyword evidence="2" id="KW-0378">Hydrolase</keyword>
<dbReference type="PANTHER" id="PTHR12131">
    <property type="entry name" value="ATP-DEPENDENT RNA AND DNA HELICASE"/>
    <property type="match status" value="1"/>
</dbReference>
<sequence>MNSPAFQPDLFQQKAIQALNEGASVLVAAPTGSGKTFIAEHAITEALAKGKKSFYTAPIKALSNQKFHDFQDLYGVENVGLLTGDTSINSDAKILVMTTEVLRNMIYASSRSLENLSVVILDEVHFLQDQYRGPVWEEVIIHLPLEVTLVCLSATVSNAVEVSEWLTTVRGDTRAIIETKRPVSLEHHHMAFDKATGDTVMYPTLVENKMNPRAKKAFAEQGKQNTGSSRSSHQHKKGRQAFESRFGPPNRNEVVEVLSDANMLPAIFFIFSRNQCDDAARGVRRSRLSFATKNEAEHIRKIAQNRAQTLSSDEKNALDFEGFLSLISTGVAAHHAGMVPIFKEIVEEAFTLGLLKVVFATETLAVGLNMPARTVVIDKLTRFTGENHVPLKPSDFTQLTGRAGRRGIDDVGHAVTLWSPFVGFDEVCRFALNKSFNLTSAFRPTYNMTVNLVNSHSEGEVRHLLNLSFAQYQANSGVVTMQASIEKKREQLLAEEEKAQSQYGDIWAYRRLHGLQRQKGESQPATHSLQEWNTFRPGDIIALKTDELINARSSPYQKYMVLATSNRRRGIKITAADGSQSVRGILYEDLIGEPIFIQHVELDADFSQWNPGALREVSRLINECNWVFSQKGNTDNHQNSDDDALTSNDVAHDPLISILLKHADAADRIRSDIERLERHLKNETQSVGATFDRVLDLLRKMGYIDSWKLTTKGSVLAGVFHESDILIAEAISQGLFDGMKPTDLAAAVSCVVYERRNSDQDDLPYPSNRCREVVERVEDLSMEIQDLQTASGLPVHRFPDPNFAQCAALWASGKSLTSVLDTVPEMSPGDFVRTIRQIVDLLRQIERIGLDQTLRESARIAGEAMFRGIVVGNEAL</sequence>
<dbReference type="Pfam" id="PF00270">
    <property type="entry name" value="DEAD"/>
    <property type="match status" value="1"/>
</dbReference>
<keyword evidence="3" id="KW-0347">Helicase</keyword>
<feature type="compositionally biased region" description="Polar residues" evidence="5">
    <location>
        <begin position="222"/>
        <end position="231"/>
    </location>
</feature>
<dbReference type="Gene3D" id="3.40.50.300">
    <property type="entry name" value="P-loop containing nucleotide triphosphate hydrolases"/>
    <property type="match status" value="2"/>
</dbReference>
<dbReference type="EMBL" id="CAFBPN010000003">
    <property type="protein sequence ID" value="CAB5008979.1"/>
    <property type="molecule type" value="Genomic_DNA"/>
</dbReference>
<dbReference type="SMART" id="SM01142">
    <property type="entry name" value="DSHCT"/>
    <property type="match status" value="1"/>
</dbReference>
<organism evidence="8">
    <name type="scientific">freshwater metagenome</name>
    <dbReference type="NCBI Taxonomy" id="449393"/>
    <lineage>
        <taxon>unclassified sequences</taxon>
        <taxon>metagenomes</taxon>
        <taxon>ecological metagenomes</taxon>
    </lineage>
</organism>
<dbReference type="InterPro" id="IPR014001">
    <property type="entry name" value="Helicase_ATP-bd"/>
</dbReference>
<dbReference type="InterPro" id="IPR012961">
    <property type="entry name" value="Ski2/MTR4_C"/>
</dbReference>
<dbReference type="InterPro" id="IPR001650">
    <property type="entry name" value="Helicase_C-like"/>
</dbReference>
<evidence type="ECO:0000256" key="1">
    <source>
        <dbReference type="ARBA" id="ARBA00022741"/>
    </source>
</evidence>
<gene>
    <name evidence="8" type="ORF">UFOPK4098_00172</name>
    <name evidence="9" type="ORF">UFOPK4347_01347</name>
</gene>
<evidence type="ECO:0000313" key="8">
    <source>
        <dbReference type="EMBL" id="CAB5008979.1"/>
    </source>
</evidence>
<dbReference type="SMART" id="SM00487">
    <property type="entry name" value="DEXDc"/>
    <property type="match status" value="1"/>
</dbReference>
<dbReference type="InterPro" id="IPR050699">
    <property type="entry name" value="RNA-DNA_Helicase"/>
</dbReference>
<keyword evidence="1" id="KW-0547">Nucleotide-binding</keyword>
<evidence type="ECO:0000256" key="4">
    <source>
        <dbReference type="ARBA" id="ARBA00022840"/>
    </source>
</evidence>
<protein>
    <submittedName>
        <fullName evidence="8">Unannotated protein</fullName>
    </submittedName>
</protein>
<evidence type="ECO:0000259" key="6">
    <source>
        <dbReference type="PROSITE" id="PS51192"/>
    </source>
</evidence>
<keyword evidence="4" id="KW-0067">ATP-binding</keyword>
<dbReference type="SMART" id="SM00490">
    <property type="entry name" value="HELICc"/>
    <property type="match status" value="1"/>
</dbReference>
<evidence type="ECO:0000313" key="9">
    <source>
        <dbReference type="EMBL" id="CAB5066974.1"/>
    </source>
</evidence>
<dbReference type="Gene3D" id="1.10.3380.30">
    <property type="match status" value="1"/>
</dbReference>
<dbReference type="CDD" id="cd18795">
    <property type="entry name" value="SF2_C_Ski2"/>
    <property type="match status" value="1"/>
</dbReference>
<dbReference type="EMBL" id="CAFBQU010000043">
    <property type="protein sequence ID" value="CAB5066974.1"/>
    <property type="molecule type" value="Genomic_DNA"/>
</dbReference>
<dbReference type="SMART" id="SM00382">
    <property type="entry name" value="AAA"/>
    <property type="match status" value="1"/>
</dbReference>
<name>A0A6J7PZ28_9ZZZZ</name>
<dbReference type="PROSITE" id="PS51194">
    <property type="entry name" value="HELICASE_CTER"/>
    <property type="match status" value="1"/>
</dbReference>
<feature type="domain" description="Helicase ATP-binding" evidence="6">
    <location>
        <begin position="16"/>
        <end position="174"/>
    </location>
</feature>
<accession>A0A6J7PZ28</accession>
<dbReference type="Pfam" id="PF08148">
    <property type="entry name" value="DSHCT"/>
    <property type="match status" value="1"/>
</dbReference>
<evidence type="ECO:0000256" key="5">
    <source>
        <dbReference type="SAM" id="MobiDB-lite"/>
    </source>
</evidence>
<dbReference type="GO" id="GO:0005524">
    <property type="term" value="F:ATP binding"/>
    <property type="evidence" value="ECO:0007669"/>
    <property type="project" value="UniProtKB-KW"/>
</dbReference>
<dbReference type="InterPro" id="IPR011545">
    <property type="entry name" value="DEAD/DEAH_box_helicase_dom"/>
</dbReference>
<dbReference type="GO" id="GO:0016787">
    <property type="term" value="F:hydrolase activity"/>
    <property type="evidence" value="ECO:0007669"/>
    <property type="project" value="UniProtKB-KW"/>
</dbReference>
<dbReference type="SUPFAM" id="SSF52540">
    <property type="entry name" value="P-loop containing nucleoside triphosphate hydrolases"/>
    <property type="match status" value="1"/>
</dbReference>
<dbReference type="InterPro" id="IPR003593">
    <property type="entry name" value="AAA+_ATPase"/>
</dbReference>